<reference evidence="2 3" key="1">
    <citation type="journal article" date="2016" name="Int. J. Syst. Evol. Microbiol.">
        <title>Tessaracoccus flavus sp. nov., isolated from the drainage system of a lindane-producing factory.</title>
        <authorList>
            <person name="Kumari R."/>
            <person name="Singh P."/>
            <person name="Schumann P."/>
            <person name="Lal R."/>
        </authorList>
    </citation>
    <scope>NUCLEOTIDE SEQUENCE [LARGE SCALE GENOMIC DNA]</scope>
    <source>
        <strain evidence="2 3">RP1T</strain>
    </source>
</reference>
<dbReference type="RefSeq" id="WP_077342590.1">
    <property type="nucleotide sequence ID" value="NZ_CP019605.1"/>
</dbReference>
<feature type="compositionally biased region" description="Basic and acidic residues" evidence="1">
    <location>
        <begin position="26"/>
        <end position="49"/>
    </location>
</feature>
<feature type="region of interest" description="Disordered" evidence="1">
    <location>
        <begin position="1"/>
        <end position="62"/>
    </location>
</feature>
<proteinExistence type="predicted"/>
<dbReference type="STRING" id="1610493.RPIT_09440"/>
<protein>
    <submittedName>
        <fullName evidence="2">Uncharacterized protein</fullName>
    </submittedName>
</protein>
<sequence length="62" mass="7061">MTQQHAKNSLQADMEALAEVFDAEDREDRRKEAQRRRDGLAEPKRDIRTFDGFADGGAAPRD</sequence>
<dbReference type="Proteomes" id="UP000188324">
    <property type="component" value="Chromosome"/>
</dbReference>
<gene>
    <name evidence="2" type="ORF">RPIT_09440</name>
</gene>
<accession>A0A1Q2CFZ7</accession>
<name>A0A1Q2CFZ7_9ACTN</name>
<keyword evidence="3" id="KW-1185">Reference proteome</keyword>
<evidence type="ECO:0000256" key="1">
    <source>
        <dbReference type="SAM" id="MobiDB-lite"/>
    </source>
</evidence>
<feature type="compositionally biased region" description="Polar residues" evidence="1">
    <location>
        <begin position="1"/>
        <end position="11"/>
    </location>
</feature>
<dbReference type="AlphaFoldDB" id="A0A1Q2CFZ7"/>
<evidence type="ECO:0000313" key="3">
    <source>
        <dbReference type="Proteomes" id="UP000188324"/>
    </source>
</evidence>
<dbReference type="KEGG" id="tfl:RPIT_09440"/>
<evidence type="ECO:0000313" key="2">
    <source>
        <dbReference type="EMBL" id="AQP44980.1"/>
    </source>
</evidence>
<organism evidence="2 3">
    <name type="scientific">Tessaracoccus flavus</name>
    <dbReference type="NCBI Taxonomy" id="1610493"/>
    <lineage>
        <taxon>Bacteria</taxon>
        <taxon>Bacillati</taxon>
        <taxon>Actinomycetota</taxon>
        <taxon>Actinomycetes</taxon>
        <taxon>Propionibacteriales</taxon>
        <taxon>Propionibacteriaceae</taxon>
        <taxon>Tessaracoccus</taxon>
    </lineage>
</organism>
<dbReference type="EMBL" id="CP019605">
    <property type="protein sequence ID" value="AQP44980.1"/>
    <property type="molecule type" value="Genomic_DNA"/>
</dbReference>